<dbReference type="EMBL" id="JAOQAZ010000045">
    <property type="protein sequence ID" value="KAJ4245751.1"/>
    <property type="molecule type" value="Genomic_DNA"/>
</dbReference>
<sequence>MAEVYQNAHLTIGAVSASDDREGFLNLREGPTWELRVFTSAGNNANIYLRPQGDTMTLGMQPLDTRAWTLQAQYLSRRQLRFARNKILWRCQQLRQDESDEPSFNAGGREWYNINELIKPSEPGDGAYVHYEWYHTVHHYSARKLSIDTDRFPALAGLAATVAKHRGNRYCAGMWWEDIAQVISWNVSGWDIDEPARATRGYVAPSWSWASIIGRISFPSQGDSEPLQSVKYLDCNLDYMSNNKFGRLERGWLLLQAPTISFFRDGTNTLRYGIEFVEDFDQICIKFDLQGPQPDELFGLILMRTTLPWDSKKLSKDSKLLGIMVRRPSEENTESYYESGRLPDCSNVFQRIGYFDVVVTKSQEKQLLGLEAKEVVLI</sequence>
<dbReference type="OrthoDB" id="5362512at2759"/>
<proteinExistence type="predicted"/>
<dbReference type="Proteomes" id="UP001152049">
    <property type="component" value="Unassembled WGS sequence"/>
</dbReference>
<dbReference type="InterPro" id="IPR010730">
    <property type="entry name" value="HET"/>
</dbReference>
<feature type="domain" description="Heterokaryon incompatibility" evidence="1">
    <location>
        <begin position="1"/>
        <end position="71"/>
    </location>
</feature>
<dbReference type="AlphaFoldDB" id="A0A9W8V9Y7"/>
<comment type="caution">
    <text evidence="2">The sequence shown here is derived from an EMBL/GenBank/DDBJ whole genome shotgun (WGS) entry which is preliminary data.</text>
</comment>
<gene>
    <name evidence="2" type="ORF">NW762_013875</name>
</gene>
<name>A0A9W8V9Y7_9HYPO</name>
<accession>A0A9W8V9Y7</accession>
<reference evidence="2" key="1">
    <citation type="submission" date="2022-09" db="EMBL/GenBank/DDBJ databases">
        <title>Fusarium specimens isolated from Avocado Roots.</title>
        <authorList>
            <person name="Stajich J."/>
            <person name="Roper C."/>
            <person name="Heimlech-Rivalta G."/>
        </authorList>
    </citation>
    <scope>NUCLEOTIDE SEQUENCE</scope>
    <source>
        <strain evidence="2">CF00136</strain>
    </source>
</reference>
<dbReference type="PANTHER" id="PTHR33112:SF16">
    <property type="entry name" value="HETEROKARYON INCOMPATIBILITY DOMAIN-CONTAINING PROTEIN"/>
    <property type="match status" value="1"/>
</dbReference>
<protein>
    <recommendedName>
        <fullName evidence="1">Heterokaryon incompatibility domain-containing protein</fullName>
    </recommendedName>
</protein>
<dbReference type="PANTHER" id="PTHR33112">
    <property type="entry name" value="DOMAIN PROTEIN, PUTATIVE-RELATED"/>
    <property type="match status" value="1"/>
</dbReference>
<evidence type="ECO:0000313" key="2">
    <source>
        <dbReference type="EMBL" id="KAJ4245751.1"/>
    </source>
</evidence>
<dbReference type="Pfam" id="PF06985">
    <property type="entry name" value="HET"/>
    <property type="match status" value="1"/>
</dbReference>
<evidence type="ECO:0000259" key="1">
    <source>
        <dbReference type="Pfam" id="PF06985"/>
    </source>
</evidence>
<evidence type="ECO:0000313" key="3">
    <source>
        <dbReference type="Proteomes" id="UP001152049"/>
    </source>
</evidence>
<keyword evidence="3" id="KW-1185">Reference proteome</keyword>
<organism evidence="2 3">
    <name type="scientific">Fusarium torreyae</name>
    <dbReference type="NCBI Taxonomy" id="1237075"/>
    <lineage>
        <taxon>Eukaryota</taxon>
        <taxon>Fungi</taxon>
        <taxon>Dikarya</taxon>
        <taxon>Ascomycota</taxon>
        <taxon>Pezizomycotina</taxon>
        <taxon>Sordariomycetes</taxon>
        <taxon>Hypocreomycetidae</taxon>
        <taxon>Hypocreales</taxon>
        <taxon>Nectriaceae</taxon>
        <taxon>Fusarium</taxon>
    </lineage>
</organism>